<evidence type="ECO:0000313" key="1">
    <source>
        <dbReference type="EMBL" id="WIX82659.1"/>
    </source>
</evidence>
<dbReference type="NCBIfam" id="NF038175">
    <property type="entry name" value="IniB_NTERM"/>
    <property type="match status" value="1"/>
</dbReference>
<gene>
    <name evidence="1" type="ORF">QRX50_18715</name>
</gene>
<dbReference type="KEGG" id="acab:QRX50_18715"/>
<accession>A0A9Y2N134</accession>
<keyword evidence="2" id="KW-1185">Reference proteome</keyword>
<evidence type="ECO:0000313" key="2">
    <source>
        <dbReference type="Proteomes" id="UP001236014"/>
    </source>
</evidence>
<dbReference type="InterPro" id="IPR049709">
    <property type="entry name" value="IniB-like_N"/>
</dbReference>
<organism evidence="1 2">
    <name type="scientific">Amycolatopsis carbonis</name>
    <dbReference type="NCBI Taxonomy" id="715471"/>
    <lineage>
        <taxon>Bacteria</taxon>
        <taxon>Bacillati</taxon>
        <taxon>Actinomycetota</taxon>
        <taxon>Actinomycetes</taxon>
        <taxon>Pseudonocardiales</taxon>
        <taxon>Pseudonocardiaceae</taxon>
        <taxon>Amycolatopsis</taxon>
    </lineage>
</organism>
<name>A0A9Y2N134_9PSEU</name>
<dbReference type="Proteomes" id="UP001236014">
    <property type="component" value="Chromosome"/>
</dbReference>
<reference evidence="1 2" key="1">
    <citation type="submission" date="2023-06" db="EMBL/GenBank/DDBJ databases">
        <authorList>
            <person name="Oyuntsetseg B."/>
            <person name="Kim S.B."/>
        </authorList>
    </citation>
    <scope>NUCLEOTIDE SEQUENCE [LARGE SCALE GENOMIC DNA]</scope>
    <source>
        <strain evidence="1 2">2-15</strain>
    </source>
</reference>
<proteinExistence type="predicted"/>
<protein>
    <submittedName>
        <fullName evidence="1">IniB N-terminal domain-containing protein</fullName>
    </submittedName>
</protein>
<dbReference type="AlphaFoldDB" id="A0A9Y2N134"/>
<dbReference type="RefSeq" id="WP_285973224.1">
    <property type="nucleotide sequence ID" value="NZ_CP127294.1"/>
</dbReference>
<dbReference type="EMBL" id="CP127294">
    <property type="protein sequence ID" value="WIX82659.1"/>
    <property type="molecule type" value="Genomic_DNA"/>
</dbReference>
<sequence length="372" mass="36225">MDAVQNLHEFAMTLLSNPQAAAAYAANPQGLLDAAGLADVSPADVQDIMPLLTDMAPVAAAPSLPVFGNVLAHAAGERADLPNVTGLASGLPNLSGVFETVSDVADSTGLNTLTHGTLGEVSHVVDGVAGAVNGVPIAGPVVAAGAIDLENTVSAVGEHLFDGKLVGSAVDATTNHLGDALMPQAAVAAIAGVPAVGGPVSGLVEDVRVTGAGLLGHVNEAIGSTPVGAALNGDERADFGAAGDLSHTLDHVVPAAAAVPALPALPAVPGVPAVPALPAVPNVTGVVGSVTHTLSAAAPQAPVAGDTVHHVLDTVGQADTAGIQHTPIADVADATHTGSPLGGVETHAQDLVHGLDLHTATDALGHLPLLGH</sequence>